<evidence type="ECO:0000259" key="1">
    <source>
        <dbReference type="Pfam" id="PF05419"/>
    </source>
</evidence>
<dbReference type="SUPFAM" id="SSF140869">
    <property type="entry name" value="GUN4-like"/>
    <property type="match status" value="1"/>
</dbReference>
<dbReference type="InterPro" id="IPR037215">
    <property type="entry name" value="GUN4-like_sf"/>
</dbReference>
<dbReference type="EMBL" id="CP159837">
    <property type="protein sequence ID" value="XCM36185.1"/>
    <property type="molecule type" value="Genomic_DNA"/>
</dbReference>
<dbReference type="GO" id="GO:0046906">
    <property type="term" value="F:tetrapyrrole binding"/>
    <property type="evidence" value="ECO:0007669"/>
    <property type="project" value="TreeGrafter"/>
</dbReference>
<organism evidence="2">
    <name type="scientific">Planktothricoides raciborskii GIHE-MW2</name>
    <dbReference type="NCBI Taxonomy" id="2792601"/>
    <lineage>
        <taxon>Bacteria</taxon>
        <taxon>Bacillati</taxon>
        <taxon>Cyanobacteriota</taxon>
        <taxon>Cyanophyceae</taxon>
        <taxon>Oscillatoriophycideae</taxon>
        <taxon>Oscillatoriales</taxon>
        <taxon>Oscillatoriaceae</taxon>
        <taxon>Planktothricoides</taxon>
    </lineage>
</organism>
<feature type="domain" description="GUN4-like" evidence="1">
    <location>
        <begin position="46"/>
        <end position="194"/>
    </location>
</feature>
<dbReference type="Gene3D" id="1.25.40.620">
    <property type="match status" value="1"/>
</dbReference>
<sequence length="224" mass="26705">MSVIKRKLFKWFLFLREKLTATWNPEKKYFLNDDYPLIKNDVPLNSNFNIDYTVLRDLLASGKWRAANDETNRIVGRIAWLNRRREGGSGRYFGNPNMTHLDRIDTFYFPRSDLHTIDRLWVKFSRGRFGFSVQKRIWLSMGGEIKQAIKSYSLQQYYLGVNFEKKLQQYEVIYDRITFDIKACPGHLPALAELFLGNDNQSNPHIYTEKILSHFQLQYFFHQL</sequence>
<reference evidence="2" key="1">
    <citation type="submission" date="2024-07" db="EMBL/GenBank/DDBJ databases">
        <authorList>
            <person name="Kim Y.J."/>
            <person name="Jeong J.Y."/>
        </authorList>
    </citation>
    <scope>NUCLEOTIDE SEQUENCE</scope>
    <source>
        <strain evidence="2">GIHE-MW2</strain>
    </source>
</reference>
<dbReference type="RefSeq" id="WP_354635102.1">
    <property type="nucleotide sequence ID" value="NZ_CP159837.1"/>
</dbReference>
<dbReference type="Gene3D" id="1.10.10.1770">
    <property type="entry name" value="Gun4-like"/>
    <property type="match status" value="1"/>
</dbReference>
<gene>
    <name evidence="2" type="ORF">ABWT76_004924</name>
</gene>
<dbReference type="CDD" id="cd16383">
    <property type="entry name" value="GUN4"/>
    <property type="match status" value="1"/>
</dbReference>
<dbReference type="Pfam" id="PF05419">
    <property type="entry name" value="GUN4"/>
    <property type="match status" value="1"/>
</dbReference>
<proteinExistence type="predicted"/>
<dbReference type="AlphaFoldDB" id="A0AAU8JAK0"/>
<evidence type="ECO:0000313" key="2">
    <source>
        <dbReference type="EMBL" id="XCM36185.1"/>
    </source>
</evidence>
<name>A0AAU8JAK0_9CYAN</name>
<dbReference type="InterPro" id="IPR008629">
    <property type="entry name" value="GUN4-like"/>
</dbReference>
<dbReference type="PANTHER" id="PTHR34800:SF1">
    <property type="entry name" value="TETRAPYRROLE-BINDING PROTEIN, CHLOROPLASTIC"/>
    <property type="match status" value="1"/>
</dbReference>
<protein>
    <submittedName>
        <fullName evidence="2">GUN4 domain-containing protein</fullName>
    </submittedName>
</protein>
<accession>A0AAU8JAK0</accession>
<dbReference type="PANTHER" id="PTHR34800">
    <property type="entry name" value="TETRAPYRROLE-BINDING PROTEIN, CHLOROPLASTIC"/>
    <property type="match status" value="1"/>
</dbReference>